<evidence type="ECO:0000256" key="1">
    <source>
        <dbReference type="SAM" id="Phobius"/>
    </source>
</evidence>
<keyword evidence="1" id="KW-0472">Membrane</keyword>
<feature type="transmembrane region" description="Helical" evidence="1">
    <location>
        <begin position="6"/>
        <end position="26"/>
    </location>
</feature>
<dbReference type="WBParaSite" id="GPUH_0002445901-mRNA-1">
    <property type="protein sequence ID" value="GPUH_0002445901-mRNA-1"/>
    <property type="gene ID" value="GPUH_0002445901"/>
</dbReference>
<proteinExistence type="predicted"/>
<keyword evidence="1" id="KW-0812">Transmembrane</keyword>
<sequence length="116" mass="12769">LNIYTGPIYVATLANLASLILIVVFFKDKPTIHQPVPQNEYKCSSKSDIAQKVVQRFSTSCPDVNFKCSLVEASRRRSSQAVAALTTDMRAFDLSLALSCILVRMVATLTITTIQT</sequence>
<dbReference type="AlphaFoldDB" id="A0A183ETY8"/>
<organism evidence="2">
    <name type="scientific">Gongylonema pulchrum</name>
    <dbReference type="NCBI Taxonomy" id="637853"/>
    <lineage>
        <taxon>Eukaryota</taxon>
        <taxon>Metazoa</taxon>
        <taxon>Ecdysozoa</taxon>
        <taxon>Nematoda</taxon>
        <taxon>Chromadorea</taxon>
        <taxon>Rhabditida</taxon>
        <taxon>Spirurina</taxon>
        <taxon>Spiruromorpha</taxon>
        <taxon>Spiruroidea</taxon>
        <taxon>Gongylonematidae</taxon>
        <taxon>Gongylonema</taxon>
    </lineage>
</organism>
<protein>
    <submittedName>
        <fullName evidence="2">Neur_chan_memb domain-containing protein</fullName>
    </submittedName>
</protein>
<name>A0A183ETY8_9BILA</name>
<accession>A0A183ETY8</accession>
<keyword evidence="1" id="KW-1133">Transmembrane helix</keyword>
<evidence type="ECO:0000313" key="2">
    <source>
        <dbReference type="WBParaSite" id="GPUH_0002445901-mRNA-1"/>
    </source>
</evidence>
<reference evidence="2" key="1">
    <citation type="submission" date="2016-06" db="UniProtKB">
        <authorList>
            <consortium name="WormBaseParasite"/>
        </authorList>
    </citation>
    <scope>IDENTIFICATION</scope>
</reference>